<keyword evidence="1" id="KW-0472">Membrane</keyword>
<keyword evidence="1" id="KW-1133">Transmembrane helix</keyword>
<accession>A0AAD3P0D5</accession>
<feature type="transmembrane region" description="Helical" evidence="1">
    <location>
        <begin position="7"/>
        <end position="27"/>
    </location>
</feature>
<reference evidence="2" key="2">
    <citation type="submission" date="2023-01" db="EMBL/GenBank/DDBJ databases">
        <authorList>
            <person name="Sun Q."/>
            <person name="Evtushenko L."/>
        </authorList>
    </citation>
    <scope>NUCLEOTIDE SEQUENCE</scope>
    <source>
        <strain evidence="2">VKM B-2222</strain>
    </source>
</reference>
<dbReference type="EMBL" id="BSFH01000096">
    <property type="protein sequence ID" value="GLK65861.1"/>
    <property type="molecule type" value="Genomic_DNA"/>
</dbReference>
<proteinExistence type="predicted"/>
<protein>
    <submittedName>
        <fullName evidence="2">Uncharacterized protein</fullName>
    </submittedName>
</protein>
<dbReference type="AlphaFoldDB" id="A0AAD3P0D5"/>
<keyword evidence="3" id="KW-1185">Reference proteome</keyword>
<organism evidence="2 3">
    <name type="scientific">Paracoccus kondratievae</name>
    <dbReference type="NCBI Taxonomy" id="135740"/>
    <lineage>
        <taxon>Bacteria</taxon>
        <taxon>Pseudomonadati</taxon>
        <taxon>Pseudomonadota</taxon>
        <taxon>Alphaproteobacteria</taxon>
        <taxon>Rhodobacterales</taxon>
        <taxon>Paracoccaceae</taxon>
        <taxon>Paracoccus</taxon>
    </lineage>
</organism>
<name>A0AAD3P0D5_9RHOB</name>
<comment type="caution">
    <text evidence="2">The sequence shown here is derived from an EMBL/GenBank/DDBJ whole genome shotgun (WGS) entry which is preliminary data.</text>
</comment>
<keyword evidence="1" id="KW-0812">Transmembrane</keyword>
<dbReference type="Proteomes" id="UP001143349">
    <property type="component" value="Unassembled WGS sequence"/>
</dbReference>
<evidence type="ECO:0000313" key="2">
    <source>
        <dbReference type="EMBL" id="GLK65861.1"/>
    </source>
</evidence>
<evidence type="ECO:0000256" key="1">
    <source>
        <dbReference type="SAM" id="Phobius"/>
    </source>
</evidence>
<sequence>MEDIMPLPHFLIMILAVILTGGLTIWAASAAGVPLFALGLLVLLAAAIAHLSTHDHRS</sequence>
<evidence type="ECO:0000313" key="3">
    <source>
        <dbReference type="Proteomes" id="UP001143349"/>
    </source>
</evidence>
<gene>
    <name evidence="2" type="ORF">GCM10017635_33380</name>
</gene>
<feature type="transmembrane region" description="Helical" evidence="1">
    <location>
        <begin position="33"/>
        <end position="52"/>
    </location>
</feature>
<reference evidence="2" key="1">
    <citation type="journal article" date="2014" name="Int. J. Syst. Evol. Microbiol.">
        <title>Complete genome sequence of Corynebacterium casei LMG S-19264T (=DSM 44701T), isolated from a smear-ripened cheese.</title>
        <authorList>
            <consortium name="US DOE Joint Genome Institute (JGI-PGF)"/>
            <person name="Walter F."/>
            <person name="Albersmeier A."/>
            <person name="Kalinowski J."/>
            <person name="Ruckert C."/>
        </authorList>
    </citation>
    <scope>NUCLEOTIDE SEQUENCE</scope>
    <source>
        <strain evidence="2">VKM B-2222</strain>
    </source>
</reference>